<keyword evidence="4" id="KW-1185">Reference proteome</keyword>
<keyword evidence="2" id="KW-1133">Transmembrane helix</keyword>
<evidence type="ECO:0000256" key="2">
    <source>
        <dbReference type="SAM" id="Phobius"/>
    </source>
</evidence>
<keyword evidence="2" id="KW-0472">Membrane</keyword>
<dbReference type="RefSeq" id="WP_132691099.1">
    <property type="nucleotide sequence ID" value="NZ_SKBU01000015.1"/>
</dbReference>
<name>A0A4V2NWD6_9ACTN</name>
<feature type="transmembrane region" description="Helical" evidence="2">
    <location>
        <begin position="49"/>
        <end position="74"/>
    </location>
</feature>
<gene>
    <name evidence="3" type="ORF">E0L93_09050</name>
</gene>
<evidence type="ECO:0000313" key="3">
    <source>
        <dbReference type="EMBL" id="TCJ16852.1"/>
    </source>
</evidence>
<sequence>MSDAAKVALGVIGGALAVLLVFALFGGTGGMMGGFGGPGGMMGGGGFGAGWMLVPLLFWGGLLVLIAWAVARIFPGGRSAAGRRDSAEEILRERFARGEMEREEYERAREALREEADREARAR</sequence>
<dbReference type="AlphaFoldDB" id="A0A4V2NWD6"/>
<comment type="caution">
    <text evidence="3">The sequence shown here is derived from an EMBL/GenBank/DDBJ whole genome shotgun (WGS) entry which is preliminary data.</text>
</comment>
<feature type="region of interest" description="Disordered" evidence="1">
    <location>
        <begin position="100"/>
        <end position="123"/>
    </location>
</feature>
<evidence type="ECO:0000256" key="1">
    <source>
        <dbReference type="SAM" id="MobiDB-lite"/>
    </source>
</evidence>
<dbReference type="EMBL" id="SKBU01000015">
    <property type="protein sequence ID" value="TCJ16852.1"/>
    <property type="molecule type" value="Genomic_DNA"/>
</dbReference>
<protein>
    <submittedName>
        <fullName evidence="3">SHOCT domain-containing protein</fullName>
    </submittedName>
</protein>
<accession>A0A4V2NWD6</accession>
<feature type="transmembrane region" description="Helical" evidence="2">
    <location>
        <begin position="7"/>
        <end position="29"/>
    </location>
</feature>
<proteinExistence type="predicted"/>
<reference evidence="3 4" key="1">
    <citation type="submission" date="2019-03" db="EMBL/GenBank/DDBJ databases">
        <title>Whole genome sequence of a novel Rubrobacter taiwanensis strain, isolated from Yellowstone National Park.</title>
        <authorList>
            <person name="Freed S."/>
            <person name="Ramaley R.F."/>
            <person name="Kyndt J.A."/>
        </authorList>
    </citation>
    <scope>NUCLEOTIDE SEQUENCE [LARGE SCALE GENOMIC DNA]</scope>
    <source>
        <strain evidence="3 4">Yellowstone</strain>
    </source>
</reference>
<dbReference type="Proteomes" id="UP000295244">
    <property type="component" value="Unassembled WGS sequence"/>
</dbReference>
<keyword evidence="2" id="KW-0812">Transmembrane</keyword>
<organism evidence="3 4">
    <name type="scientific">Rubrobacter taiwanensis</name>
    <dbReference type="NCBI Taxonomy" id="185139"/>
    <lineage>
        <taxon>Bacteria</taxon>
        <taxon>Bacillati</taxon>
        <taxon>Actinomycetota</taxon>
        <taxon>Rubrobacteria</taxon>
        <taxon>Rubrobacterales</taxon>
        <taxon>Rubrobacteraceae</taxon>
        <taxon>Rubrobacter</taxon>
    </lineage>
</organism>
<evidence type="ECO:0000313" key="4">
    <source>
        <dbReference type="Proteomes" id="UP000295244"/>
    </source>
</evidence>